<evidence type="ECO:0000313" key="6">
    <source>
        <dbReference type="EMBL" id="EDQ31996.2"/>
    </source>
</evidence>
<dbReference type="AlphaFoldDB" id="A9DEA1"/>
<sequence length="130" mass="14826">MKIIVDVPVPSRLHPLPVRMLVFALPSMLMKLMAAALLAVTPTLAGEAAIARGQKVVDEWCRDCHVREGEQLTPDMAPPYSVIVAIDGRDRAWFEQFLKDDHFPMTTFRLFDHEKADVVEWLMDLQRRGK</sequence>
<evidence type="ECO:0000256" key="4">
    <source>
        <dbReference type="PROSITE-ProRule" id="PRU00433"/>
    </source>
</evidence>
<dbReference type="Gene3D" id="1.10.760.10">
    <property type="entry name" value="Cytochrome c-like domain"/>
    <property type="match status" value="1"/>
</dbReference>
<feature type="domain" description="Cytochrome c" evidence="5">
    <location>
        <begin position="48"/>
        <end position="126"/>
    </location>
</feature>
<proteinExistence type="predicted"/>
<evidence type="ECO:0000256" key="1">
    <source>
        <dbReference type="ARBA" id="ARBA00022617"/>
    </source>
</evidence>
<dbReference type="RefSeq" id="WP_245271058.1">
    <property type="nucleotide sequence ID" value="NZ_CM002917.1"/>
</dbReference>
<reference evidence="6 7" key="1">
    <citation type="submission" date="2007-10" db="EMBL/GenBank/DDBJ databases">
        <authorList>
            <person name="Wagner-Dobler I."/>
            <person name="Ferriera S."/>
            <person name="Johnson J."/>
            <person name="Kravitz S."/>
            <person name="Beeson K."/>
            <person name="Sutton G."/>
            <person name="Rogers Y.-H."/>
            <person name="Friedman R."/>
            <person name="Frazier M."/>
            <person name="Venter J.C."/>
        </authorList>
    </citation>
    <scope>NUCLEOTIDE SEQUENCE [LARGE SCALE GENOMIC DNA]</scope>
    <source>
        <strain evidence="6 7">DFL-43</strain>
    </source>
</reference>
<organism evidence="6 7">
    <name type="scientific">Hoeflea phototrophica (strain DSM 17068 / NCIMB 14078 / DFL-43)</name>
    <dbReference type="NCBI Taxonomy" id="411684"/>
    <lineage>
        <taxon>Bacteria</taxon>
        <taxon>Pseudomonadati</taxon>
        <taxon>Pseudomonadota</taxon>
        <taxon>Alphaproteobacteria</taxon>
        <taxon>Hyphomicrobiales</taxon>
        <taxon>Rhizobiaceae</taxon>
        <taxon>Hoeflea</taxon>
    </lineage>
</organism>
<dbReference type="eggNOG" id="COG2010">
    <property type="taxonomic scope" value="Bacteria"/>
</dbReference>
<dbReference type="HOGENOM" id="CLU_1935163_0_0_5"/>
<protein>
    <recommendedName>
        <fullName evidence="5">Cytochrome c domain-containing protein</fullName>
    </recommendedName>
</protein>
<dbReference type="PROSITE" id="PS51007">
    <property type="entry name" value="CYTC"/>
    <property type="match status" value="1"/>
</dbReference>
<evidence type="ECO:0000259" key="5">
    <source>
        <dbReference type="PROSITE" id="PS51007"/>
    </source>
</evidence>
<keyword evidence="2 4" id="KW-0479">Metal-binding</keyword>
<keyword evidence="7" id="KW-1185">Reference proteome</keyword>
<dbReference type="InterPro" id="IPR036909">
    <property type="entry name" value="Cyt_c-like_dom_sf"/>
</dbReference>
<keyword evidence="3 4" id="KW-0408">Iron</keyword>
<gene>
    <name evidence="6" type="ORF">HPDFL43_13565</name>
</gene>
<dbReference type="InterPro" id="IPR009056">
    <property type="entry name" value="Cyt_c-like_dom"/>
</dbReference>
<dbReference type="GO" id="GO:0009055">
    <property type="term" value="F:electron transfer activity"/>
    <property type="evidence" value="ECO:0007669"/>
    <property type="project" value="InterPro"/>
</dbReference>
<dbReference type="Proteomes" id="UP000004291">
    <property type="component" value="Chromosome"/>
</dbReference>
<accession>A9DEA1</accession>
<dbReference type="GO" id="GO:0046872">
    <property type="term" value="F:metal ion binding"/>
    <property type="evidence" value="ECO:0007669"/>
    <property type="project" value="UniProtKB-KW"/>
</dbReference>
<evidence type="ECO:0000256" key="2">
    <source>
        <dbReference type="ARBA" id="ARBA00022723"/>
    </source>
</evidence>
<dbReference type="STRING" id="411684.HPDFL43_13565"/>
<evidence type="ECO:0000313" key="7">
    <source>
        <dbReference type="Proteomes" id="UP000004291"/>
    </source>
</evidence>
<comment type="caution">
    <text evidence="6">The sequence shown here is derived from an EMBL/GenBank/DDBJ whole genome shotgun (WGS) entry which is preliminary data.</text>
</comment>
<dbReference type="GO" id="GO:0020037">
    <property type="term" value="F:heme binding"/>
    <property type="evidence" value="ECO:0007669"/>
    <property type="project" value="InterPro"/>
</dbReference>
<keyword evidence="1 4" id="KW-0349">Heme</keyword>
<name>A9DEA1_HOEPD</name>
<evidence type="ECO:0000256" key="3">
    <source>
        <dbReference type="ARBA" id="ARBA00023004"/>
    </source>
</evidence>
<dbReference type="SUPFAM" id="SSF46626">
    <property type="entry name" value="Cytochrome c"/>
    <property type="match status" value="1"/>
</dbReference>
<dbReference type="EMBL" id="ABIA03000004">
    <property type="protein sequence ID" value="EDQ31996.2"/>
    <property type="molecule type" value="Genomic_DNA"/>
</dbReference>
<reference evidence="6 7" key="2">
    <citation type="submission" date="2012-06" db="EMBL/GenBank/DDBJ databases">
        <authorList>
            <person name="Fiebig A."/>
        </authorList>
    </citation>
    <scope>NUCLEOTIDE SEQUENCE [LARGE SCALE GENOMIC DNA]</scope>
    <source>
        <strain evidence="6 7">DFL-43</strain>
    </source>
</reference>